<dbReference type="SUPFAM" id="SSF47616">
    <property type="entry name" value="GST C-terminal domain-like"/>
    <property type="match status" value="1"/>
</dbReference>
<dbReference type="FunFam" id="3.40.30.10:FF:000258">
    <property type="entry name" value="Glutathione S-transferase"/>
    <property type="match status" value="1"/>
</dbReference>
<dbReference type="GO" id="GO:0006749">
    <property type="term" value="P:glutathione metabolic process"/>
    <property type="evidence" value="ECO:0007669"/>
    <property type="project" value="TreeGrafter"/>
</dbReference>
<dbReference type="InterPro" id="IPR036249">
    <property type="entry name" value="Thioredoxin-like_sf"/>
</dbReference>
<sequence length="205" mass="23395">MPKYVFTYFDGRGRGEPARMLFAVAGVAFEDRRISQEEWPALKPKTPSGSMPLLEVDGQTLTQSLVIFRHLARIFGLDGDNLLDKARVDEIVEYLVEIKTQGFKLLFPPKEEDALKKVKEDFSSTFQKSCTQIERIMACNKATDGWAVGKKMSAADVMMYEVFESSLMQDATLLDKFPKIKACRQKVQTCKKMEEYLGKRKQTPF</sequence>
<dbReference type="SFLD" id="SFLDS00019">
    <property type="entry name" value="Glutathione_Transferase_(cytos"/>
    <property type="match status" value="1"/>
</dbReference>
<proteinExistence type="inferred from homology"/>
<dbReference type="PROSITE" id="PS50404">
    <property type="entry name" value="GST_NTER"/>
    <property type="match status" value="1"/>
</dbReference>
<accession>A0A8B8EH32</accession>
<evidence type="ECO:0000259" key="3">
    <source>
        <dbReference type="PROSITE" id="PS50404"/>
    </source>
</evidence>
<dbReference type="InterPro" id="IPR036282">
    <property type="entry name" value="Glutathione-S-Trfase_C_sf"/>
</dbReference>
<dbReference type="SFLD" id="SFLDG01205">
    <property type="entry name" value="AMPS.1"/>
    <property type="match status" value="1"/>
</dbReference>
<feature type="domain" description="GST N-terminal" evidence="3">
    <location>
        <begin position="2"/>
        <end position="79"/>
    </location>
</feature>
<dbReference type="InterPro" id="IPR050213">
    <property type="entry name" value="GST_superfamily"/>
</dbReference>
<dbReference type="InterPro" id="IPR004046">
    <property type="entry name" value="GST_C"/>
</dbReference>
<dbReference type="InterPro" id="IPR010987">
    <property type="entry name" value="Glutathione-S-Trfase_C-like"/>
</dbReference>
<dbReference type="AlphaFoldDB" id="A0A8B8EH32"/>
<dbReference type="CDD" id="cd03039">
    <property type="entry name" value="GST_N_Sigma_like"/>
    <property type="match status" value="1"/>
</dbReference>
<dbReference type="OrthoDB" id="414243at2759"/>
<reference evidence="6" key="1">
    <citation type="submission" date="2025-08" db="UniProtKB">
        <authorList>
            <consortium name="RefSeq"/>
        </authorList>
    </citation>
    <scope>IDENTIFICATION</scope>
    <source>
        <tissue evidence="6">Whole sample</tissue>
    </source>
</reference>
<dbReference type="Pfam" id="PF14497">
    <property type="entry name" value="GST_C_3"/>
    <property type="match status" value="1"/>
</dbReference>
<dbReference type="PROSITE" id="PS50405">
    <property type="entry name" value="GST_CTER"/>
    <property type="match status" value="1"/>
</dbReference>
<keyword evidence="2" id="KW-0273">Eye lens protein</keyword>
<dbReference type="Gene3D" id="3.40.30.10">
    <property type="entry name" value="Glutaredoxin"/>
    <property type="match status" value="1"/>
</dbReference>
<dbReference type="KEGG" id="cvn:111134208"/>
<evidence type="ECO:0000313" key="6">
    <source>
        <dbReference type="RefSeq" id="XP_022338768.1"/>
    </source>
</evidence>
<protein>
    <submittedName>
        <fullName evidence="6">Glutathione S-transferase-like</fullName>
    </submittedName>
</protein>
<dbReference type="Pfam" id="PF02798">
    <property type="entry name" value="GST_N"/>
    <property type="match status" value="1"/>
</dbReference>
<comment type="similarity">
    <text evidence="1">Belongs to the GST superfamily.</text>
</comment>
<evidence type="ECO:0000256" key="2">
    <source>
        <dbReference type="ARBA" id="ARBA00022613"/>
    </source>
</evidence>
<organism evidence="5 6">
    <name type="scientific">Crassostrea virginica</name>
    <name type="common">Eastern oyster</name>
    <dbReference type="NCBI Taxonomy" id="6565"/>
    <lineage>
        <taxon>Eukaryota</taxon>
        <taxon>Metazoa</taxon>
        <taxon>Spiralia</taxon>
        <taxon>Lophotrochozoa</taxon>
        <taxon>Mollusca</taxon>
        <taxon>Bivalvia</taxon>
        <taxon>Autobranchia</taxon>
        <taxon>Pteriomorphia</taxon>
        <taxon>Ostreida</taxon>
        <taxon>Ostreoidea</taxon>
        <taxon>Ostreidae</taxon>
        <taxon>Crassostrea</taxon>
    </lineage>
</organism>
<dbReference type="InterPro" id="IPR040079">
    <property type="entry name" value="Glutathione_S-Trfase"/>
</dbReference>
<dbReference type="GeneID" id="111134208"/>
<dbReference type="Gene3D" id="1.20.1050.10">
    <property type="match status" value="1"/>
</dbReference>
<dbReference type="SFLD" id="SFLDG00363">
    <property type="entry name" value="AMPS_(cytGST):_Alpha-__Mu-__Pi"/>
    <property type="match status" value="1"/>
</dbReference>
<evidence type="ECO:0000259" key="4">
    <source>
        <dbReference type="PROSITE" id="PS50405"/>
    </source>
</evidence>
<dbReference type="PANTHER" id="PTHR11571">
    <property type="entry name" value="GLUTATHIONE S-TRANSFERASE"/>
    <property type="match status" value="1"/>
</dbReference>
<dbReference type="RefSeq" id="XP_022338768.1">
    <property type="nucleotide sequence ID" value="XM_022483060.1"/>
</dbReference>
<dbReference type="CDD" id="cd03192">
    <property type="entry name" value="GST_C_Sigma_like"/>
    <property type="match status" value="1"/>
</dbReference>
<feature type="domain" description="GST C-terminal" evidence="4">
    <location>
        <begin position="81"/>
        <end position="205"/>
    </location>
</feature>
<name>A0A8B8EH32_CRAVI</name>
<dbReference type="GO" id="GO:0004364">
    <property type="term" value="F:glutathione transferase activity"/>
    <property type="evidence" value="ECO:0007669"/>
    <property type="project" value="TreeGrafter"/>
</dbReference>
<dbReference type="InterPro" id="IPR004045">
    <property type="entry name" value="Glutathione_S-Trfase_N"/>
</dbReference>
<dbReference type="GO" id="GO:0005212">
    <property type="term" value="F:structural constituent of eye lens"/>
    <property type="evidence" value="ECO:0007669"/>
    <property type="project" value="UniProtKB-KW"/>
</dbReference>
<keyword evidence="5" id="KW-1185">Reference proteome</keyword>
<evidence type="ECO:0000313" key="5">
    <source>
        <dbReference type="Proteomes" id="UP000694844"/>
    </source>
</evidence>
<gene>
    <name evidence="6" type="primary">LOC111134208</name>
</gene>
<evidence type="ECO:0000256" key="1">
    <source>
        <dbReference type="ARBA" id="ARBA00007409"/>
    </source>
</evidence>
<dbReference type="Proteomes" id="UP000694844">
    <property type="component" value="Chromosome 5"/>
</dbReference>
<dbReference type="PANTHER" id="PTHR11571:SF150">
    <property type="entry name" value="GLUTATHIONE S-TRANSFERASE"/>
    <property type="match status" value="1"/>
</dbReference>
<dbReference type="SUPFAM" id="SSF52833">
    <property type="entry name" value="Thioredoxin-like"/>
    <property type="match status" value="1"/>
</dbReference>